<gene>
    <name evidence="1" type="ORF">H9L14_00110</name>
</gene>
<sequence length="124" mass="13656">MRAVILLAFALGACVNPTPRPIDTSDTAKIFVEACMGEWVHLPPASGDDAGAFRLNLHPDGRFEAEFGKKKLTGEWQGFGTLDAGVRMTDSRTGEELEIVECPFNEPTVMIEGDTEEYRVRRPS</sequence>
<dbReference type="Proteomes" id="UP000516105">
    <property type="component" value="Chromosome"/>
</dbReference>
<reference evidence="1 2" key="1">
    <citation type="submission" date="2020-08" db="EMBL/GenBank/DDBJ databases">
        <title>Genome sequence of Sphingomonas sediminicola KACC 15039T.</title>
        <authorList>
            <person name="Hyun D.-W."/>
            <person name="Bae J.-W."/>
        </authorList>
    </citation>
    <scope>NUCLEOTIDE SEQUENCE [LARGE SCALE GENOMIC DNA]</scope>
    <source>
        <strain evidence="1 2">KACC 15039</strain>
    </source>
</reference>
<keyword evidence="2" id="KW-1185">Reference proteome</keyword>
<proteinExistence type="predicted"/>
<evidence type="ECO:0000313" key="2">
    <source>
        <dbReference type="Proteomes" id="UP000516105"/>
    </source>
</evidence>
<accession>A0ABX6T7F5</accession>
<organism evidence="1 2">
    <name type="scientific">Sphingomonas sediminicola</name>
    <dbReference type="NCBI Taxonomy" id="386874"/>
    <lineage>
        <taxon>Bacteria</taxon>
        <taxon>Pseudomonadati</taxon>
        <taxon>Pseudomonadota</taxon>
        <taxon>Alphaproteobacteria</taxon>
        <taxon>Sphingomonadales</taxon>
        <taxon>Sphingomonadaceae</taxon>
        <taxon>Sphingomonas</taxon>
    </lineage>
</organism>
<name>A0ABX6T7F5_9SPHN</name>
<dbReference type="RefSeq" id="WP_187708735.1">
    <property type="nucleotide sequence ID" value="NZ_CP060782.1"/>
</dbReference>
<evidence type="ECO:0000313" key="1">
    <source>
        <dbReference type="EMBL" id="QNP45782.1"/>
    </source>
</evidence>
<protein>
    <recommendedName>
        <fullName evidence="3">Lipoprotein</fullName>
    </recommendedName>
</protein>
<evidence type="ECO:0008006" key="3">
    <source>
        <dbReference type="Google" id="ProtNLM"/>
    </source>
</evidence>
<dbReference type="EMBL" id="CP060782">
    <property type="protein sequence ID" value="QNP45782.1"/>
    <property type="molecule type" value="Genomic_DNA"/>
</dbReference>